<proteinExistence type="predicted"/>
<name>A0AA40FZE1_9HYME</name>
<evidence type="ECO:0000313" key="2">
    <source>
        <dbReference type="EMBL" id="KAK1128148.1"/>
    </source>
</evidence>
<accession>A0AA40FZE1</accession>
<dbReference type="AlphaFoldDB" id="A0AA40FZE1"/>
<feature type="compositionally biased region" description="Basic and acidic residues" evidence="1">
    <location>
        <begin position="19"/>
        <end position="29"/>
    </location>
</feature>
<comment type="caution">
    <text evidence="2">The sequence shown here is derived from an EMBL/GenBank/DDBJ whole genome shotgun (WGS) entry which is preliminary data.</text>
</comment>
<reference evidence="2" key="1">
    <citation type="submission" date="2021-10" db="EMBL/GenBank/DDBJ databases">
        <title>Melipona bicolor Genome sequencing and assembly.</title>
        <authorList>
            <person name="Araujo N.S."/>
            <person name="Arias M.C."/>
        </authorList>
    </citation>
    <scope>NUCLEOTIDE SEQUENCE</scope>
    <source>
        <strain evidence="2">USP_2M_L1-L4_2017</strain>
        <tissue evidence="2">Whole body</tissue>
    </source>
</reference>
<organism evidence="2 3">
    <name type="scientific">Melipona bicolor</name>
    <dbReference type="NCBI Taxonomy" id="60889"/>
    <lineage>
        <taxon>Eukaryota</taxon>
        <taxon>Metazoa</taxon>
        <taxon>Ecdysozoa</taxon>
        <taxon>Arthropoda</taxon>
        <taxon>Hexapoda</taxon>
        <taxon>Insecta</taxon>
        <taxon>Pterygota</taxon>
        <taxon>Neoptera</taxon>
        <taxon>Endopterygota</taxon>
        <taxon>Hymenoptera</taxon>
        <taxon>Apocrita</taxon>
        <taxon>Aculeata</taxon>
        <taxon>Apoidea</taxon>
        <taxon>Anthophila</taxon>
        <taxon>Apidae</taxon>
        <taxon>Melipona</taxon>
    </lineage>
</organism>
<feature type="compositionally biased region" description="Polar residues" evidence="1">
    <location>
        <begin position="54"/>
        <end position="64"/>
    </location>
</feature>
<dbReference type="Proteomes" id="UP001177670">
    <property type="component" value="Unassembled WGS sequence"/>
</dbReference>
<keyword evidence="3" id="KW-1185">Reference proteome</keyword>
<evidence type="ECO:0000256" key="1">
    <source>
        <dbReference type="SAM" id="MobiDB-lite"/>
    </source>
</evidence>
<evidence type="ECO:0000313" key="3">
    <source>
        <dbReference type="Proteomes" id="UP001177670"/>
    </source>
</evidence>
<feature type="region of interest" description="Disordered" evidence="1">
    <location>
        <begin position="18"/>
        <end position="67"/>
    </location>
</feature>
<sequence length="120" mass="13649">MPLFSKLTEPAVVASSRVNAREQREEAKRRGLLNARTNSTEARKRRGFFPSPRPNVSDTTNTGVVSHDSSRVARRTIYGGTTVSLSRSIEGFFTSSYLKVREDKEAERRFWERSLKLSRA</sequence>
<protein>
    <submittedName>
        <fullName evidence="2">Uncharacterized protein</fullName>
    </submittedName>
</protein>
<feature type="non-terminal residue" evidence="2">
    <location>
        <position position="120"/>
    </location>
</feature>
<dbReference type="EMBL" id="JAHYIQ010000011">
    <property type="protein sequence ID" value="KAK1128148.1"/>
    <property type="molecule type" value="Genomic_DNA"/>
</dbReference>
<gene>
    <name evidence="2" type="ORF">K0M31_003633</name>
</gene>